<proteinExistence type="predicted"/>
<dbReference type="EMBL" id="CBFV010000016">
    <property type="protein sequence ID" value="CDC70283.1"/>
    <property type="molecule type" value="Genomic_DNA"/>
</dbReference>
<organism evidence="2 3">
    <name type="scientific">Agathobacter rectalis CAG:36</name>
    <dbReference type="NCBI Taxonomy" id="1263079"/>
    <lineage>
        <taxon>Bacteria</taxon>
        <taxon>Bacillati</taxon>
        <taxon>Bacillota</taxon>
        <taxon>Clostridia</taxon>
        <taxon>Lachnospirales</taxon>
        <taxon>Lachnospiraceae</taxon>
        <taxon>Agathobacter</taxon>
    </lineage>
</organism>
<evidence type="ECO:0000313" key="2">
    <source>
        <dbReference type="EMBL" id="CDC70283.1"/>
    </source>
</evidence>
<keyword evidence="1" id="KW-0812">Transmembrane</keyword>
<sequence>MMKTFKDWVLFLCVVGLVICFIYIHTLSLRIDFLHSDNGNNYGVVTVTEE</sequence>
<gene>
    <name evidence="2" type="ORF">BN626_00235</name>
</gene>
<comment type="caution">
    <text evidence="2">The sequence shown here is derived from an EMBL/GenBank/DDBJ whole genome shotgun (WGS) entry which is preliminary data.</text>
</comment>
<dbReference type="AlphaFoldDB" id="R6TA37"/>
<evidence type="ECO:0000256" key="1">
    <source>
        <dbReference type="SAM" id="Phobius"/>
    </source>
</evidence>
<protein>
    <submittedName>
        <fullName evidence="2">Uncharacterized protein</fullName>
    </submittedName>
</protein>
<feature type="transmembrane region" description="Helical" evidence="1">
    <location>
        <begin position="7"/>
        <end position="26"/>
    </location>
</feature>
<name>R6TA37_9FIRM</name>
<evidence type="ECO:0000313" key="3">
    <source>
        <dbReference type="Proteomes" id="UP000018162"/>
    </source>
</evidence>
<reference evidence="2" key="1">
    <citation type="submission" date="2012-11" db="EMBL/GenBank/DDBJ databases">
        <title>Dependencies among metagenomic species, viruses, plasmids and units of genetic variation.</title>
        <authorList>
            <person name="Nielsen H.B."/>
            <person name="Almeida M."/>
            <person name="Juncker A.S."/>
            <person name="Rasmussen S."/>
            <person name="Li J."/>
            <person name="Sunagawa S."/>
            <person name="Plichta D."/>
            <person name="Gautier L."/>
            <person name="Le Chatelier E."/>
            <person name="Peletier E."/>
            <person name="Bonde I."/>
            <person name="Nielsen T."/>
            <person name="Manichanh C."/>
            <person name="Arumugam M."/>
            <person name="Batto J."/>
            <person name="Santos M.B.Q.D."/>
            <person name="Blom N."/>
            <person name="Borruel N."/>
            <person name="Burgdorf K.S."/>
            <person name="Boumezbeur F."/>
            <person name="Casellas F."/>
            <person name="Dore J."/>
            <person name="Guarner F."/>
            <person name="Hansen T."/>
            <person name="Hildebrand F."/>
            <person name="Kaas R.S."/>
            <person name="Kennedy S."/>
            <person name="Kristiansen K."/>
            <person name="Kultima J.R."/>
            <person name="Leonard P."/>
            <person name="Levenez F."/>
            <person name="Lund O."/>
            <person name="Moumen B."/>
            <person name="Le Paslier D."/>
            <person name="Pons N."/>
            <person name="Pedersen O."/>
            <person name="Prifti E."/>
            <person name="Qin J."/>
            <person name="Raes J."/>
            <person name="Tap J."/>
            <person name="Tims S."/>
            <person name="Ussery D.W."/>
            <person name="Yamada T."/>
            <person name="MetaHit consortium"/>
            <person name="Renault P."/>
            <person name="Sicheritz-Ponten T."/>
            <person name="Bork P."/>
            <person name="Wang J."/>
            <person name="Brunak S."/>
            <person name="Ehrlich S.D."/>
        </authorList>
    </citation>
    <scope>NUCLEOTIDE SEQUENCE [LARGE SCALE GENOMIC DNA]</scope>
</reference>
<keyword evidence="1" id="KW-0472">Membrane</keyword>
<dbReference type="Proteomes" id="UP000018162">
    <property type="component" value="Unassembled WGS sequence"/>
</dbReference>
<accession>R6TA37</accession>
<keyword evidence="1" id="KW-1133">Transmembrane helix</keyword>